<name>A0ABS4HDQ0_9BACI</name>
<dbReference type="RefSeq" id="WP_209480579.1">
    <property type="nucleotide sequence ID" value="NZ_JAGGKK010000009.1"/>
</dbReference>
<gene>
    <name evidence="1" type="ORF">J2Z82_001982</name>
</gene>
<protein>
    <recommendedName>
        <fullName evidence="3">Glycosyltransferase</fullName>
    </recommendedName>
</protein>
<evidence type="ECO:0000313" key="1">
    <source>
        <dbReference type="EMBL" id="MBP1949045.1"/>
    </source>
</evidence>
<dbReference type="InterPro" id="IPR029465">
    <property type="entry name" value="ATPgrasp_TupA"/>
</dbReference>
<dbReference type="EMBL" id="JAGGKK010000009">
    <property type="protein sequence ID" value="MBP1949045.1"/>
    <property type="molecule type" value="Genomic_DNA"/>
</dbReference>
<dbReference type="Pfam" id="PF14305">
    <property type="entry name" value="ATPgrasp_TupA"/>
    <property type="match status" value="1"/>
</dbReference>
<comment type="caution">
    <text evidence="1">The sequence shown here is derived from an EMBL/GenBank/DDBJ whole genome shotgun (WGS) entry which is preliminary data.</text>
</comment>
<proteinExistence type="predicted"/>
<organism evidence="1 2">
    <name type="scientific">Virgibacillus litoralis</name>
    <dbReference type="NCBI Taxonomy" id="578221"/>
    <lineage>
        <taxon>Bacteria</taxon>
        <taxon>Bacillati</taxon>
        <taxon>Bacillota</taxon>
        <taxon>Bacilli</taxon>
        <taxon>Bacillales</taxon>
        <taxon>Bacillaceae</taxon>
        <taxon>Virgibacillus</taxon>
    </lineage>
</organism>
<evidence type="ECO:0000313" key="2">
    <source>
        <dbReference type="Proteomes" id="UP001519328"/>
    </source>
</evidence>
<reference evidence="1 2" key="1">
    <citation type="submission" date="2021-03" db="EMBL/GenBank/DDBJ databases">
        <title>Genomic Encyclopedia of Type Strains, Phase IV (KMG-IV): sequencing the most valuable type-strain genomes for metagenomic binning, comparative biology and taxonomic classification.</title>
        <authorList>
            <person name="Goeker M."/>
        </authorList>
    </citation>
    <scope>NUCLEOTIDE SEQUENCE [LARGE SCALE GENOMIC DNA]</scope>
    <source>
        <strain evidence="1 2">DSM 21085</strain>
    </source>
</reference>
<sequence>MVRDTVLYMISHLKKMVTKSLNNIERLKEKSRFLIPYTHKKFIKKNFLKQHGYNINFKEPITLTEKIQWLKLYGSLENYSKYVDKNEVRSYVHETVGKDYLIPKIGVYKSASDIDLDSLPEKFVIKATHGSGWNMIVKDKSKLDWNFAKKKITKWINTNYFYISGEKNYKNIRGKVIIEQLIGDPNGAMKEYKFYCYRGEPKYAVAVTVTEKCERKRVL</sequence>
<dbReference type="Proteomes" id="UP001519328">
    <property type="component" value="Unassembled WGS sequence"/>
</dbReference>
<keyword evidence="2" id="KW-1185">Reference proteome</keyword>
<accession>A0ABS4HDQ0</accession>
<evidence type="ECO:0008006" key="3">
    <source>
        <dbReference type="Google" id="ProtNLM"/>
    </source>
</evidence>